<proteinExistence type="predicted"/>
<evidence type="ECO:0000256" key="8">
    <source>
        <dbReference type="SAM" id="Coils"/>
    </source>
</evidence>
<feature type="coiled-coil region" evidence="8">
    <location>
        <begin position="628"/>
        <end position="655"/>
    </location>
</feature>
<evidence type="ECO:0000256" key="1">
    <source>
        <dbReference type="ARBA" id="ARBA00004123"/>
    </source>
</evidence>
<feature type="compositionally biased region" description="Basic and acidic residues" evidence="9">
    <location>
        <begin position="499"/>
        <end position="518"/>
    </location>
</feature>
<keyword evidence="3" id="KW-0677">Repeat</keyword>
<dbReference type="OrthoDB" id="19045at2759"/>
<feature type="region of interest" description="Disordered" evidence="9">
    <location>
        <begin position="499"/>
        <end position="561"/>
    </location>
</feature>
<evidence type="ECO:0000256" key="6">
    <source>
        <dbReference type="ARBA" id="ARBA00023125"/>
    </source>
</evidence>
<dbReference type="ExpressionAtlas" id="A0A2K2DES4">
    <property type="expression patterns" value="baseline"/>
</dbReference>
<evidence type="ECO:0000259" key="10">
    <source>
        <dbReference type="PROSITE" id="PS50064"/>
    </source>
</evidence>
<feature type="domain" description="PARP-type" evidence="10">
    <location>
        <begin position="422"/>
        <end position="504"/>
    </location>
</feature>
<keyword evidence="6" id="KW-0238">DNA-binding</keyword>
<evidence type="ECO:0000313" key="13">
    <source>
        <dbReference type="Proteomes" id="UP000008810"/>
    </source>
</evidence>
<feature type="domain" description="PARP-type" evidence="10">
    <location>
        <begin position="136"/>
        <end position="218"/>
    </location>
</feature>
<organism evidence="11">
    <name type="scientific">Brachypodium distachyon</name>
    <name type="common">Purple false brome</name>
    <name type="synonym">Trachynia distachya</name>
    <dbReference type="NCBI Taxonomy" id="15368"/>
    <lineage>
        <taxon>Eukaryota</taxon>
        <taxon>Viridiplantae</taxon>
        <taxon>Streptophyta</taxon>
        <taxon>Embryophyta</taxon>
        <taxon>Tracheophyta</taxon>
        <taxon>Spermatophyta</taxon>
        <taxon>Magnoliopsida</taxon>
        <taxon>Liliopsida</taxon>
        <taxon>Poales</taxon>
        <taxon>Poaceae</taxon>
        <taxon>BOP clade</taxon>
        <taxon>Pooideae</taxon>
        <taxon>Stipodae</taxon>
        <taxon>Brachypodieae</taxon>
        <taxon>Brachypodium</taxon>
    </lineage>
</organism>
<evidence type="ECO:0000313" key="12">
    <source>
        <dbReference type="EnsemblPlants" id="PNT72795"/>
    </source>
</evidence>
<feature type="domain" description="PARP-type" evidence="10">
    <location>
        <begin position="14"/>
        <end position="90"/>
    </location>
</feature>
<reference evidence="11 12" key="1">
    <citation type="journal article" date="2010" name="Nature">
        <title>Genome sequencing and analysis of the model grass Brachypodium distachyon.</title>
        <authorList>
            <consortium name="International Brachypodium Initiative"/>
        </authorList>
    </citation>
    <scope>NUCLEOTIDE SEQUENCE [LARGE SCALE GENOMIC DNA]</scope>
    <source>
        <strain evidence="11">Bd21</strain>
        <strain evidence="12">cv. Bd21</strain>
    </source>
</reference>
<dbReference type="GO" id="GO:0008270">
    <property type="term" value="F:zinc ion binding"/>
    <property type="evidence" value="ECO:0007669"/>
    <property type="project" value="UniProtKB-KW"/>
</dbReference>
<dbReference type="Gene3D" id="3.30.1740.10">
    <property type="entry name" value="Zinc finger, PARP-type"/>
    <property type="match status" value="6"/>
</dbReference>
<evidence type="ECO:0000256" key="4">
    <source>
        <dbReference type="ARBA" id="ARBA00022771"/>
    </source>
</evidence>
<feature type="region of interest" description="Disordered" evidence="9">
    <location>
        <begin position="389"/>
        <end position="416"/>
    </location>
</feature>
<dbReference type="InterPro" id="IPR001510">
    <property type="entry name" value="Znf_PARP"/>
</dbReference>
<evidence type="ECO:0000256" key="2">
    <source>
        <dbReference type="ARBA" id="ARBA00022723"/>
    </source>
</evidence>
<dbReference type="GO" id="GO:0003677">
    <property type="term" value="F:DNA binding"/>
    <property type="evidence" value="ECO:0007669"/>
    <property type="project" value="UniProtKB-KW"/>
</dbReference>
<accession>A0A2K2DES4</accession>
<dbReference type="FunFam" id="3.30.1740.10:FF:000006">
    <property type="entry name" value="Poly [ADP-ribose] polymerase"/>
    <property type="match status" value="5"/>
</dbReference>
<keyword evidence="8" id="KW-0175">Coiled coil</keyword>
<keyword evidence="4" id="KW-0863">Zinc-finger</keyword>
<feature type="region of interest" description="Disordered" evidence="9">
    <location>
        <begin position="353"/>
        <end position="377"/>
    </location>
</feature>
<dbReference type="Proteomes" id="UP000008810">
    <property type="component" value="Chromosome 2"/>
</dbReference>
<evidence type="ECO:0000313" key="11">
    <source>
        <dbReference type="EMBL" id="PNT72795.1"/>
    </source>
</evidence>
<dbReference type="AlphaFoldDB" id="A0A2K2DES4"/>
<keyword evidence="2" id="KW-0479">Metal-binding</keyword>
<dbReference type="PANTHER" id="PTHR12083">
    <property type="entry name" value="BIFUNCTIONAL POLYNUCLEOTIDE PHOSPHATASE/KINASE"/>
    <property type="match status" value="1"/>
</dbReference>
<feature type="domain" description="PARP-type" evidence="10">
    <location>
        <begin position="711"/>
        <end position="793"/>
    </location>
</feature>
<gene>
    <name evidence="12" type="primary">LOC100841627</name>
    <name evidence="11" type="ORF">BRADI_2g49175v3</name>
</gene>
<dbReference type="EMBL" id="CM000881">
    <property type="protein sequence ID" value="PNT72795.1"/>
    <property type="molecule type" value="Genomic_DNA"/>
</dbReference>
<keyword evidence="7" id="KW-0539">Nucleus</keyword>
<reference evidence="12" key="3">
    <citation type="submission" date="2018-08" db="UniProtKB">
        <authorList>
            <consortium name="EnsemblPlants"/>
        </authorList>
    </citation>
    <scope>IDENTIFICATION</scope>
    <source>
        <strain evidence="12">cv. Bd21</strain>
    </source>
</reference>
<dbReference type="GO" id="GO:0006974">
    <property type="term" value="P:DNA damage response"/>
    <property type="evidence" value="ECO:0007669"/>
    <property type="project" value="UniProtKB-ARBA"/>
</dbReference>
<sequence length="834" mass="91192">MSASPAASAGKMTMSAEYAKSGRSSCKGCSASIAKGALRLGASALDLRGYDSTKWYHVVCFPASSHPLGPVEKVKGFDSIKDDDREQLRELEKDICSLQNNKRDQTAVSPLEVPSPKKAKAHLSSHETGVEENSSVSVEYAKSARSSCKGCSVSIAKGALRLGVSYRDARGFDSTNWYHVTCFPTSSHPLCPIENVKGFNSIKDDDREELRELEKDNKRDQATIVPLEVPGPKKANALISSPEVEEAEKTVSPLEVPSRKKVKAHRSSPEVAVEDASVSVEYAKSARSSCRGCSMGIAKGSLRFGVPVRDRRGFDSTKWYHVTCFPMLSHPLGPIEKVKGFDSIKDDDHEELRELEKDNERDEAAVGPLEDPRPKKANALISSPKVEMAEKTAVSPLEVPSPKKAKDHKSSPEVAVQENASVSIEYAKSARSSCRGCSVSIAKGSLRFGVPVHDLRGFDSTKWYHVTCFPTLSHPLGPIEKVKGFDSIKDDDRDELRELEKDNKRDEAAVGPLEDPRPKKANALISSPKVEVAEKRDQTAVSPLEVPSRKKAKAHRSSPEVVVEQNSSVSVEYAKSARSSCRGCSLSIAKGSLRFGIPVPDLRGDSTKWYHVTCFPTSSHPLGPIEKVKGFDSIKDDEREELRELEKDNKRDEAAVGPLEVPRPKKANAVISSPKVEVEEKTAVSPLEVPSQKKAKAHRSSPEVAVEDASVSVEYAKSARSSCRGCSVSIAKGSLRFGVPVRDRRGFDSTKWYHVTCFPTSLHPLGPIEKVKGFDSIKDDDREELRELEKDNKRDLATVSPLEVPSLKKANALIFAPKVDVAEKLSPGKKRISP</sequence>
<dbReference type="InterPro" id="IPR036957">
    <property type="entry name" value="Znf_PARP_sf"/>
</dbReference>
<evidence type="ECO:0000256" key="9">
    <source>
        <dbReference type="SAM" id="MobiDB-lite"/>
    </source>
</evidence>
<evidence type="ECO:0000256" key="3">
    <source>
        <dbReference type="ARBA" id="ARBA00022737"/>
    </source>
</evidence>
<dbReference type="PANTHER" id="PTHR12083:SF9">
    <property type="entry name" value="BIFUNCTIONAL POLYNUCLEOTIDE PHOSPHATASE_KINASE"/>
    <property type="match status" value="1"/>
</dbReference>
<dbReference type="Gramene" id="PNT72795">
    <property type="protein sequence ID" value="PNT72795"/>
    <property type="gene ID" value="BRADI_2g49175v3"/>
</dbReference>
<feature type="compositionally biased region" description="Basic and acidic residues" evidence="9">
    <location>
        <begin position="353"/>
        <end position="374"/>
    </location>
</feature>
<dbReference type="EnsemblPlants" id="PNT72795">
    <property type="protein sequence ID" value="PNT72795"/>
    <property type="gene ID" value="BRADI_2g49175v3"/>
</dbReference>
<keyword evidence="5" id="KW-0862">Zinc</keyword>
<feature type="domain" description="PARP-type" evidence="10">
    <location>
        <begin position="278"/>
        <end position="354"/>
    </location>
</feature>
<feature type="coiled-coil region" evidence="8">
    <location>
        <begin position="196"/>
        <end position="223"/>
    </location>
</feature>
<dbReference type="GO" id="GO:0005634">
    <property type="term" value="C:nucleus"/>
    <property type="evidence" value="ECO:0007669"/>
    <property type="project" value="UniProtKB-SubCell"/>
</dbReference>
<evidence type="ECO:0000256" key="7">
    <source>
        <dbReference type="ARBA" id="ARBA00023242"/>
    </source>
</evidence>
<dbReference type="SMART" id="SM01336">
    <property type="entry name" value="zf-PARP"/>
    <property type="match status" value="6"/>
</dbReference>
<dbReference type="SUPFAM" id="SSF57716">
    <property type="entry name" value="Glucocorticoid receptor-like (DNA-binding domain)"/>
    <property type="match status" value="6"/>
</dbReference>
<protein>
    <recommendedName>
        <fullName evidence="10">PARP-type domain-containing protein</fullName>
    </recommendedName>
</protein>
<name>A0A2K2DES4_BRADI</name>
<reference evidence="11" key="2">
    <citation type="submission" date="2017-06" db="EMBL/GenBank/DDBJ databases">
        <title>WGS assembly of Brachypodium distachyon.</title>
        <authorList>
            <consortium name="The International Brachypodium Initiative"/>
            <person name="Lucas S."/>
            <person name="Harmon-Smith M."/>
            <person name="Lail K."/>
            <person name="Tice H."/>
            <person name="Grimwood J."/>
            <person name="Bruce D."/>
            <person name="Barry K."/>
            <person name="Shu S."/>
            <person name="Lindquist E."/>
            <person name="Wang M."/>
            <person name="Pitluck S."/>
            <person name="Vogel J.P."/>
            <person name="Garvin D.F."/>
            <person name="Mockler T.C."/>
            <person name="Schmutz J."/>
            <person name="Rokhsar D."/>
            <person name="Bevan M.W."/>
        </authorList>
    </citation>
    <scope>NUCLEOTIDE SEQUENCE</scope>
    <source>
        <strain evidence="11">Bd21</strain>
    </source>
</reference>
<comment type="subcellular location">
    <subcellularLocation>
        <location evidence="1">Nucleus</location>
    </subcellularLocation>
</comment>
<feature type="domain" description="PARP-type" evidence="10">
    <location>
        <begin position="569"/>
        <end position="650"/>
    </location>
</feature>
<dbReference type="PROSITE" id="PS50064">
    <property type="entry name" value="ZF_PARP_2"/>
    <property type="match status" value="6"/>
</dbReference>
<evidence type="ECO:0000256" key="5">
    <source>
        <dbReference type="ARBA" id="ARBA00022833"/>
    </source>
</evidence>
<keyword evidence="13" id="KW-1185">Reference proteome</keyword>
<dbReference type="Pfam" id="PF00645">
    <property type="entry name" value="zf-PARP"/>
    <property type="match status" value="6"/>
</dbReference>